<dbReference type="KEGG" id="xin:Q7W82_01240"/>
<dbReference type="AlphaFoldDB" id="A0AAU8I6F2"/>
<dbReference type="EMBL" id="JAKJPQ010000004">
    <property type="protein sequence ID" value="MCI2261156.1"/>
    <property type="molecule type" value="Genomic_DNA"/>
</dbReference>
<accession>A0AAU8I6F2</accession>
<dbReference type="InterPro" id="IPR053747">
    <property type="entry name" value="Fluoresc_Recovery_Reg"/>
</dbReference>
<sequence>MIHNKLGPRKEKAAMHDMTWSASEKKAARALFDTALQRELQAYLQEFKRSAASIDTPDALWPLIDQAVKREREIARTYDYRYSQLILVFAGLLRRGIIQEVEVGALGDEKARHIIALARLKV</sequence>
<dbReference type="Proteomes" id="UP001430647">
    <property type="component" value="Unassembled WGS sequence"/>
</dbReference>
<dbReference type="Pfam" id="PF18032">
    <property type="entry name" value="FRP"/>
    <property type="match status" value="1"/>
</dbReference>
<dbReference type="InterPro" id="IPR041601">
    <property type="entry name" value="FRP"/>
</dbReference>
<protein>
    <submittedName>
        <fullName evidence="2">Uncharacterized protein</fullName>
    </submittedName>
</protein>
<organism evidence="2">
    <name type="scientific">Xanthomonas indica</name>
    <dbReference type="NCBI Taxonomy" id="2912242"/>
    <lineage>
        <taxon>Bacteria</taxon>
        <taxon>Pseudomonadati</taxon>
        <taxon>Pseudomonadota</taxon>
        <taxon>Gammaproteobacteria</taxon>
        <taxon>Lysobacterales</taxon>
        <taxon>Lysobacteraceae</taxon>
        <taxon>Xanthomonas</taxon>
    </lineage>
</organism>
<proteinExistence type="predicted"/>
<reference evidence="2" key="3">
    <citation type="submission" date="2023-08" db="EMBL/GenBank/DDBJ databases">
        <title>Complete genome sequence of Xanthomonas indica.</title>
        <authorList>
            <person name="Patil P.B."/>
            <person name="Rana R."/>
        </authorList>
    </citation>
    <scope>NUCLEOTIDE SEQUENCE</scope>
    <source>
        <strain evidence="2">PPL560</strain>
    </source>
</reference>
<evidence type="ECO:0000313" key="2">
    <source>
        <dbReference type="EMBL" id="XCI80818.1"/>
    </source>
</evidence>
<dbReference type="GO" id="GO:0042651">
    <property type="term" value="C:thylakoid membrane"/>
    <property type="evidence" value="ECO:0007669"/>
    <property type="project" value="InterPro"/>
</dbReference>
<dbReference type="RefSeq" id="WP_242159222.1">
    <property type="nucleotide sequence ID" value="NZ_CP131914.1"/>
</dbReference>
<reference evidence="1" key="2">
    <citation type="submission" date="2022-01" db="EMBL/GenBank/DDBJ databases">
        <authorList>
            <person name="Rana R."/>
            <person name="Patil P.B."/>
        </authorList>
    </citation>
    <scope>NUCLEOTIDE SEQUENCE</scope>
    <source>
        <strain evidence="1">PPL560</strain>
    </source>
</reference>
<reference evidence="1 3" key="1">
    <citation type="journal article" date="2022" name="Curr. Microbiol.">
        <title>Xanthomonas indica sp. nov., a Novel Member of Non-Pathogenic Xanthomonas Community from Healthy Rice Seeds.</title>
        <authorList>
            <person name="Rana R."/>
            <person name="Madhavan V.N."/>
            <person name="Saroha T."/>
            <person name="Bansal K."/>
            <person name="Kaur A."/>
            <person name="Sonti R.V."/>
            <person name="Patel H.K."/>
            <person name="Patil P.B."/>
        </authorList>
    </citation>
    <scope>NUCLEOTIDE SEQUENCE [LARGE SCALE GENOMIC DNA]</scope>
    <source>
        <strain evidence="1 3">PPL560</strain>
    </source>
</reference>
<keyword evidence="3" id="KW-1185">Reference proteome</keyword>
<evidence type="ECO:0000313" key="3">
    <source>
        <dbReference type="Proteomes" id="UP001430647"/>
    </source>
</evidence>
<dbReference type="Gene3D" id="6.10.140.1840">
    <property type="match status" value="1"/>
</dbReference>
<gene>
    <name evidence="1" type="ORF">L3V74_06345</name>
    <name evidence="2" type="ORF">Q7W82_01240</name>
</gene>
<name>A0AAU8I6F2_9XANT</name>
<dbReference type="EMBL" id="CP131914">
    <property type="protein sequence ID" value="XCI80818.1"/>
    <property type="molecule type" value="Genomic_DNA"/>
</dbReference>
<evidence type="ECO:0000313" key="1">
    <source>
        <dbReference type="EMBL" id="MCI2261156.1"/>
    </source>
</evidence>